<evidence type="ECO:0000256" key="1">
    <source>
        <dbReference type="SAM" id="Phobius"/>
    </source>
</evidence>
<evidence type="ECO:0000313" key="2">
    <source>
        <dbReference type="Proteomes" id="UP000035680"/>
    </source>
</evidence>
<dbReference type="AlphaFoldDB" id="A0A0K0FF58"/>
<proteinExistence type="predicted"/>
<dbReference type="WBParaSite" id="SVE_0749800.1">
    <property type="protein sequence ID" value="SVE_0749800.1"/>
    <property type="gene ID" value="SVE_0749800"/>
</dbReference>
<feature type="transmembrane region" description="Helical" evidence="1">
    <location>
        <begin position="264"/>
        <end position="284"/>
    </location>
</feature>
<reference evidence="2" key="1">
    <citation type="submission" date="2014-07" db="EMBL/GenBank/DDBJ databases">
        <authorList>
            <person name="Martin A.A"/>
            <person name="De Silva N."/>
        </authorList>
    </citation>
    <scope>NUCLEOTIDE SEQUENCE</scope>
</reference>
<name>A0A0K0FF58_STRVS</name>
<dbReference type="Proteomes" id="UP000035680">
    <property type="component" value="Unassembled WGS sequence"/>
</dbReference>
<keyword evidence="1" id="KW-0472">Membrane</keyword>
<protein>
    <submittedName>
        <fullName evidence="3">Sortilin_C domain-containing protein</fullName>
    </submittedName>
</protein>
<organism evidence="2 3">
    <name type="scientific">Strongyloides venezuelensis</name>
    <name type="common">Threadworm</name>
    <dbReference type="NCBI Taxonomy" id="75913"/>
    <lineage>
        <taxon>Eukaryota</taxon>
        <taxon>Metazoa</taxon>
        <taxon>Ecdysozoa</taxon>
        <taxon>Nematoda</taxon>
        <taxon>Chromadorea</taxon>
        <taxon>Rhabditida</taxon>
        <taxon>Tylenchina</taxon>
        <taxon>Panagrolaimomorpha</taxon>
        <taxon>Strongyloidoidea</taxon>
        <taxon>Strongyloididae</taxon>
        <taxon>Strongyloides</taxon>
    </lineage>
</organism>
<keyword evidence="1" id="KW-1133">Transmembrane helix</keyword>
<reference evidence="3" key="2">
    <citation type="submission" date="2015-08" db="UniProtKB">
        <authorList>
            <consortium name="WormBaseParasite"/>
        </authorList>
    </citation>
    <scope>IDENTIFICATION</scope>
</reference>
<accession>A0A0K0FF58</accession>
<keyword evidence="2" id="KW-1185">Reference proteome</keyword>
<sequence>MTDNDKRRLSIPLNIIKGSGNISKHVTNQRYITNFRRVSEDVNIPHHVNNNIPDSVSEIEMEFGNNYPFTPNNVSLDNRVIKFGYASLLENVNCESIFEESEQVSDNNFEGRINFSVSFGRGHNMIHTNNSSINNNHLFLLRKDNFKLFQLHSKCLTLKETINLWYILPNEIHENIIVMIEKLDALSNNNYDYFWIEDCYANMIQIVSVSNLMEICTNKKKSVRWKNLSNGNIIVHRYSIPYISPKYNLIFSNTIKNNRKCCLLSIWLFMIFVISLAIILTIILDSKESISFSKRNYTNFMVQG</sequence>
<keyword evidence="1" id="KW-0812">Transmembrane</keyword>
<evidence type="ECO:0000313" key="3">
    <source>
        <dbReference type="WBParaSite" id="SVE_0749800.1"/>
    </source>
</evidence>